<keyword evidence="1" id="KW-0732">Signal</keyword>
<dbReference type="Proteomes" id="UP000295164">
    <property type="component" value="Unassembled WGS sequence"/>
</dbReference>
<dbReference type="EMBL" id="SKFH01000005">
    <property type="protein sequence ID" value="TCZ73676.1"/>
    <property type="molecule type" value="Genomic_DNA"/>
</dbReference>
<accession>A0A4R4E2J6</accession>
<comment type="caution">
    <text evidence="2">The sequence shown here is derived from an EMBL/GenBank/DDBJ whole genome shotgun (WGS) entry which is preliminary data.</text>
</comment>
<name>A0A4R4E2J6_9BACT</name>
<keyword evidence="3" id="KW-1185">Reference proteome</keyword>
<proteinExistence type="predicted"/>
<evidence type="ECO:0000313" key="2">
    <source>
        <dbReference type="EMBL" id="TCZ73676.1"/>
    </source>
</evidence>
<evidence type="ECO:0000256" key="1">
    <source>
        <dbReference type="SAM" id="SignalP"/>
    </source>
</evidence>
<gene>
    <name evidence="2" type="ORF">E0486_05180</name>
</gene>
<dbReference type="OrthoDB" id="982449at2"/>
<dbReference type="AlphaFoldDB" id="A0A4R4E2J6"/>
<reference evidence="2 3" key="1">
    <citation type="submission" date="2019-03" db="EMBL/GenBank/DDBJ databases">
        <authorList>
            <person name="Kim M.K.M."/>
        </authorList>
    </citation>
    <scope>NUCLEOTIDE SEQUENCE [LARGE SCALE GENOMIC DNA]</scope>
    <source>
        <strain evidence="2 3">17J68-15</strain>
    </source>
</reference>
<evidence type="ECO:0000313" key="3">
    <source>
        <dbReference type="Proteomes" id="UP000295164"/>
    </source>
</evidence>
<feature type="signal peptide" evidence="1">
    <location>
        <begin position="1"/>
        <end position="19"/>
    </location>
</feature>
<organism evidence="2 3">
    <name type="scientific">Flaviaesturariibacter aridisoli</name>
    <dbReference type="NCBI Taxonomy" id="2545761"/>
    <lineage>
        <taxon>Bacteria</taxon>
        <taxon>Pseudomonadati</taxon>
        <taxon>Bacteroidota</taxon>
        <taxon>Chitinophagia</taxon>
        <taxon>Chitinophagales</taxon>
        <taxon>Chitinophagaceae</taxon>
        <taxon>Flaviaestuariibacter</taxon>
    </lineage>
</organism>
<protein>
    <submittedName>
        <fullName evidence="2">Uncharacterized protein</fullName>
    </submittedName>
</protein>
<dbReference type="RefSeq" id="WP_131851081.1">
    <property type="nucleotide sequence ID" value="NZ_SKFH01000005.1"/>
</dbReference>
<sequence length="196" mass="22446">MRTLLFSLALLCITNLASAQAKSGDAALDNRLQRYLDLTYQKDFNGLMDLIHPSLFRLAKREELVKAFEEVFSDESLEIGFDTMRVVQIGAPFTNAGIQYRRADYYMVMHLGFRDSSVYAQPGFQEQMVSALQTAFEAGRVTFNPKTRTFILSKNDVLYAIRDTPSTPWTFIGYKRNKAMIEAIFPKEVIAHYKML</sequence>
<feature type="chain" id="PRO_5020426648" evidence="1">
    <location>
        <begin position="20"/>
        <end position="196"/>
    </location>
</feature>